<feature type="compositionally biased region" description="Pro residues" evidence="1">
    <location>
        <begin position="10"/>
        <end position="21"/>
    </location>
</feature>
<dbReference type="EMBL" id="JANCLL010000010">
    <property type="protein sequence ID" value="MDD1944365.1"/>
    <property type="molecule type" value="Genomic_DNA"/>
</dbReference>
<comment type="caution">
    <text evidence="3">The sequence shown here is derived from an EMBL/GenBank/DDBJ whole genome shotgun (WGS) entry which is preliminary data.</text>
</comment>
<keyword evidence="4" id="KW-1185">Reference proteome</keyword>
<sequence>MSIIATHSPLPTPPRNLPPSPATVGAQTSLIRTPRSPSAGVVTLEGRNTAEPLVSQADADMADKLATALMEEVNVHATSRYMPSSFGTVHDIPTHSTFGQLWSQLTHALKNEPFATFAKNNNINISNLKLTPSGFLDGTINGKRSSFSKYDDGFEEAAVNVFEVVRKLSTNNVPIVYIGEHTATTHAVGAFYAMRVPTTKAEALEQIRVLQDIKTFPSLLAPEGNAARPHRQDVQHVRHMRDEAIQNLALQVMLEPGKFPQAQRPDVVQPPAPPGSAEPATTPIGTSSATTDPVADIARRQFAGEPNVYSVVARVLSDRLKEASPGLDFDINQIAIETPDPDNPSKPKRTQLMALAFDYLTGGDAPDFLDSARAFDTRPDRLARTGTAADTPLDLDFSALSGVMGALPDRLNQAYEANLREYWAKPAFNTGIDTGAVFSGSHRTLVSRILKSNLQLASLKQSGLDDEQRKTIDMVVRHPEGATRPAPLDPNSSGATVYSLADSAPNMVVHRYLAQANRDILLLVEPNGKITPFNSWDELESLGGSKEEMTGNLFDGQADVLINRHLGSSLISPASPRGPDSSVQAPPTLPDWMSNAGEAERFIMHELSLGLASFNQLNEGRSYNSDIKDIHTFAQQQFDFLPRSKKLTAHPAAKLEVVFKVAYGAQGTAGEIVRQTMSLTDMLLNNLSGLPSGQIEVFYNTGLKYKGSDFKVRVPELEKEGVLKQLVDDLDIGKTYPDLLRKKLLEDQTEKARRQALFAQQVPLELQFKALELSIKAESGFNTTGFRYVQELFKPGPGPRIVDGQEIVIRPLAFDNRANGKTDVVEGAYLIEPKDSTNGPHILYRPLMGDASLMQFPTRQALLEAIQNKGKLQNDILAWLPDEQTRNTYSGNGFKHPNLVIFGLNLGSIPMNKTIPLAMDTRLQQTLQAGTLMNHLYEANARSLITLAGQQSTSDAQSRWASLKEGGFLLLNSVLPVLRGPGAMLGLMMQSQGIINDLGVLLDDDAQNKEAALTDLLVNLTTLLAQFKERSLSEPSAVTSNRPATNTSVLIDGDARLTPPPQRFRMGGPLEKITPVDGEIQTNVDTYNRKGEEVKRLNIVGHAAKPEGEQGAMIVGEDEKLLTAEDVYNELVARGIDIRDYPEVRLLVCYSAKGGDNSLASQLHALTGVPVKGYEGSVVVGYKSNADIDPEDIYKTALAKYKAKYPRFSKADIIELAEMELNKQLKDVDIFTHVEKQSGKKVNVNWGTIKKPLWEEIEVDYRPKRFGSSKKRTSAAPAEIQSPSKELNALGEYKDFKDLPEPEKIKNSIAFTPSEDGQYEYFLDRPAGSNEIRLNIIGHGDKGGVTFKSELKNAQSYSPEAFVGLIAPMLEKTSATQIRMISSKSGSTGFAEELSKRLNVPVKAPVGTVTQFEVMKDRYWILEKLPNPRRPHDHEWKIFTPPASASSRALRL</sequence>
<reference evidence="3" key="1">
    <citation type="submission" date="2022-07" db="EMBL/GenBank/DDBJ databases">
        <title>Draft genome of Pseudomonas carnis strain LP isolated from cheese.</title>
        <authorList>
            <person name="Wolfe B.E."/>
        </authorList>
    </citation>
    <scope>NUCLEOTIDE SEQUENCE</scope>
    <source>
        <strain evidence="3">LP</strain>
    </source>
</reference>
<name>A0ABT5REE3_9PSED</name>
<evidence type="ECO:0000313" key="4">
    <source>
        <dbReference type="Proteomes" id="UP001150614"/>
    </source>
</evidence>
<feature type="domain" description="Dermonecrotic toxin N-terminal" evidence="2">
    <location>
        <begin position="626"/>
        <end position="868"/>
    </location>
</feature>
<proteinExistence type="predicted"/>
<evidence type="ECO:0000313" key="3">
    <source>
        <dbReference type="EMBL" id="MDD1944365.1"/>
    </source>
</evidence>
<protein>
    <recommendedName>
        <fullName evidence="2">Dermonecrotic toxin N-terminal domain-containing protein</fullName>
    </recommendedName>
</protein>
<feature type="region of interest" description="Disordered" evidence="1">
    <location>
        <begin position="1"/>
        <end position="40"/>
    </location>
</feature>
<dbReference type="Pfam" id="PF20178">
    <property type="entry name" value="ToxA_N"/>
    <property type="match status" value="1"/>
</dbReference>
<dbReference type="InterPro" id="IPR046673">
    <property type="entry name" value="ToxA_N"/>
</dbReference>
<feature type="region of interest" description="Disordered" evidence="1">
    <location>
        <begin position="1051"/>
        <end position="1070"/>
    </location>
</feature>
<dbReference type="RefSeq" id="WP_140915201.1">
    <property type="nucleotide sequence ID" value="NZ_BQHG01000034.1"/>
</dbReference>
<dbReference type="Proteomes" id="UP001150614">
    <property type="component" value="Unassembled WGS sequence"/>
</dbReference>
<feature type="region of interest" description="Disordered" evidence="1">
    <location>
        <begin position="261"/>
        <end position="290"/>
    </location>
</feature>
<evidence type="ECO:0000256" key="1">
    <source>
        <dbReference type="SAM" id="MobiDB-lite"/>
    </source>
</evidence>
<accession>A0ABT5REE3</accession>
<evidence type="ECO:0000259" key="2">
    <source>
        <dbReference type="Pfam" id="PF20178"/>
    </source>
</evidence>
<organism evidence="3 4">
    <name type="scientific">Pseudomonas carnis</name>
    <dbReference type="NCBI Taxonomy" id="2487355"/>
    <lineage>
        <taxon>Bacteria</taxon>
        <taxon>Pseudomonadati</taxon>
        <taxon>Pseudomonadota</taxon>
        <taxon>Gammaproteobacteria</taxon>
        <taxon>Pseudomonadales</taxon>
        <taxon>Pseudomonadaceae</taxon>
        <taxon>Pseudomonas</taxon>
    </lineage>
</organism>
<gene>
    <name evidence="3" type="ORF">NMG11_11100</name>
</gene>